<sequence>MNDKSVLIFILILAIALVIACVVALILLHKNRDLVKKSQKTQQKNEILNLEALKSALENTRLNSQQLQEFAIMFINTQKFDKKKSKQLSQAMKEKLDFIALFAAHPNASAKNISFLNRELNKRYSIYKSEIDGYEQMGLAKRKMRESGS</sequence>
<dbReference type="AlphaFoldDB" id="A0AAU7E6Q4"/>
<dbReference type="EMBL" id="CP155620">
    <property type="protein sequence ID" value="XBJ28819.1"/>
    <property type="molecule type" value="Genomic_DNA"/>
</dbReference>
<evidence type="ECO:0000256" key="1">
    <source>
        <dbReference type="SAM" id="Coils"/>
    </source>
</evidence>
<dbReference type="RefSeq" id="WP_348518329.1">
    <property type="nucleotide sequence ID" value="NZ_CP155620.1"/>
</dbReference>
<reference evidence="3" key="1">
    <citation type="submission" date="2024-05" db="EMBL/GenBank/DDBJ databases">
        <title>Campylobacter coli isolated from environmental waters in Slovenia.</title>
        <authorList>
            <person name="Zautner A.E."/>
            <person name="Bunk B."/>
            <person name="Riedel T."/>
            <person name="Sproeer C."/>
        </authorList>
    </citation>
    <scope>NUCLEOTIDE SEQUENCE</scope>
    <source>
        <strain evidence="3">CCS1377</strain>
    </source>
</reference>
<evidence type="ECO:0000313" key="3">
    <source>
        <dbReference type="EMBL" id="XBJ28819.1"/>
    </source>
</evidence>
<accession>A0AAU7E6Q4</accession>
<evidence type="ECO:0000256" key="2">
    <source>
        <dbReference type="SAM" id="Phobius"/>
    </source>
</evidence>
<organism evidence="3">
    <name type="scientific">Campylobacter sp. CCS1377</name>
    <dbReference type="NCBI Taxonomy" id="3158229"/>
    <lineage>
        <taxon>Bacteria</taxon>
        <taxon>Pseudomonadati</taxon>
        <taxon>Campylobacterota</taxon>
        <taxon>Epsilonproteobacteria</taxon>
        <taxon>Campylobacterales</taxon>
        <taxon>Campylobacteraceae</taxon>
        <taxon>Campylobacter</taxon>
    </lineage>
</organism>
<keyword evidence="1" id="KW-0175">Coiled coil</keyword>
<gene>
    <name evidence="3" type="ORF">AAH949_06935</name>
</gene>
<dbReference type="PROSITE" id="PS51257">
    <property type="entry name" value="PROKAR_LIPOPROTEIN"/>
    <property type="match status" value="1"/>
</dbReference>
<feature type="transmembrane region" description="Helical" evidence="2">
    <location>
        <begin position="6"/>
        <end position="28"/>
    </location>
</feature>
<name>A0AAU7E6Q4_9BACT</name>
<keyword evidence="2" id="KW-0472">Membrane</keyword>
<keyword evidence="2" id="KW-1133">Transmembrane helix</keyword>
<protein>
    <submittedName>
        <fullName evidence="3">Uncharacterized protein</fullName>
    </submittedName>
</protein>
<feature type="coiled-coil region" evidence="1">
    <location>
        <begin position="40"/>
        <end position="70"/>
    </location>
</feature>
<keyword evidence="2" id="KW-0812">Transmembrane</keyword>
<proteinExistence type="predicted"/>